<evidence type="ECO:0000313" key="4">
    <source>
        <dbReference type="Proteomes" id="UP000177583"/>
    </source>
</evidence>
<organism evidence="3 4">
    <name type="scientific">Candidatus Lambdaproteobacteria bacterium RIFOXYD2_FULL_56_26</name>
    <dbReference type="NCBI Taxonomy" id="1817773"/>
    <lineage>
        <taxon>Bacteria</taxon>
        <taxon>Pseudomonadati</taxon>
        <taxon>Pseudomonadota</taxon>
        <taxon>Candidatus Lambdaproteobacteria</taxon>
    </lineage>
</organism>
<comment type="caution">
    <text evidence="3">The sequence shown here is derived from an EMBL/GenBank/DDBJ whole genome shotgun (WGS) entry which is preliminary data.</text>
</comment>
<reference evidence="3 4" key="1">
    <citation type="journal article" date="2016" name="Nat. Commun.">
        <title>Thousands of microbial genomes shed light on interconnected biogeochemical processes in an aquifer system.</title>
        <authorList>
            <person name="Anantharaman K."/>
            <person name="Brown C.T."/>
            <person name="Hug L.A."/>
            <person name="Sharon I."/>
            <person name="Castelle C.J."/>
            <person name="Probst A.J."/>
            <person name="Thomas B.C."/>
            <person name="Singh A."/>
            <person name="Wilkins M.J."/>
            <person name="Karaoz U."/>
            <person name="Brodie E.L."/>
            <person name="Williams K.H."/>
            <person name="Hubbard S.S."/>
            <person name="Banfield J.F."/>
        </authorList>
    </citation>
    <scope>NUCLEOTIDE SEQUENCE [LARGE SCALE GENOMIC DNA]</scope>
</reference>
<dbReference type="InterPro" id="IPR001646">
    <property type="entry name" value="5peptide_repeat"/>
</dbReference>
<feature type="transmembrane region" description="Helical" evidence="2">
    <location>
        <begin position="48"/>
        <end position="73"/>
    </location>
</feature>
<dbReference type="AlphaFoldDB" id="A0A1F6GQ99"/>
<dbReference type="Gene3D" id="2.160.20.80">
    <property type="entry name" value="E3 ubiquitin-protein ligase SopA"/>
    <property type="match status" value="1"/>
</dbReference>
<keyword evidence="2" id="KW-0812">Transmembrane</keyword>
<dbReference type="Pfam" id="PF00805">
    <property type="entry name" value="Pentapeptide"/>
    <property type="match status" value="2"/>
</dbReference>
<dbReference type="EMBL" id="MFNF01000048">
    <property type="protein sequence ID" value="OGH00249.1"/>
    <property type="molecule type" value="Genomic_DNA"/>
</dbReference>
<dbReference type="PANTHER" id="PTHR14136:SF17">
    <property type="entry name" value="BTB_POZ DOMAIN-CONTAINING PROTEIN KCTD9"/>
    <property type="match status" value="1"/>
</dbReference>
<dbReference type="PANTHER" id="PTHR14136">
    <property type="entry name" value="BTB_POZ DOMAIN-CONTAINING PROTEIN KCTD9"/>
    <property type="match status" value="1"/>
</dbReference>
<proteinExistence type="predicted"/>
<evidence type="ECO:0000313" key="3">
    <source>
        <dbReference type="EMBL" id="OGH00249.1"/>
    </source>
</evidence>
<sequence length="480" mass="53224">MTEQPAKVSLGKESLQEPVFSWLAFGVILFFSVGLYQHTRNPNFINQVFSSLFLFIATIWWFWWLIGLGWISARAGLKRRLKRQTQGNLTQGEEDQGLQGKVQQQFDHFKTMLNILAIELLLVSGLVVWQLDWVTNILKTGGDSKTDGLLRLLTAFLPLVLGGPFGLAVWHWRDQNKMEDIGNAQLDIETRDRNAREDRRLADIRELVAMQEKKPEVRVASLFLAKKYLMDSSDLTLQAATLELVKSVLYQWYEQPPKTDSADLPNPQPQTPKNQILAQKKEELALGIGLSDWVSFIPEVVKAAQKVALESHAQLQPGQLASLDLNYCWAPAANLQNAKLERANLRLAQLQWANLQGAELHGANLAGAELHGANLAGAELHGANLQGARLEGANLLVATLLVATLLGANLQEANLQGAHLQEAHLQEARYSVASPGSSGTKFPRNFGDPRKRGMICVDDEGNPTNDPTVYPEEPAEGPEE</sequence>
<dbReference type="Proteomes" id="UP000177583">
    <property type="component" value="Unassembled WGS sequence"/>
</dbReference>
<evidence type="ECO:0000256" key="2">
    <source>
        <dbReference type="SAM" id="Phobius"/>
    </source>
</evidence>
<dbReference type="SUPFAM" id="SSF141571">
    <property type="entry name" value="Pentapeptide repeat-like"/>
    <property type="match status" value="1"/>
</dbReference>
<feature type="transmembrane region" description="Helical" evidence="2">
    <location>
        <begin position="149"/>
        <end position="170"/>
    </location>
</feature>
<gene>
    <name evidence="3" type="ORF">A2557_05835</name>
</gene>
<feature type="region of interest" description="Disordered" evidence="1">
    <location>
        <begin position="430"/>
        <end position="480"/>
    </location>
</feature>
<keyword evidence="2" id="KW-1133">Transmembrane helix</keyword>
<evidence type="ECO:0008006" key="5">
    <source>
        <dbReference type="Google" id="ProtNLM"/>
    </source>
</evidence>
<name>A0A1F6GQ99_9PROT</name>
<protein>
    <recommendedName>
        <fullName evidence="5">Pentapeptide repeat-containing protein</fullName>
    </recommendedName>
</protein>
<accession>A0A1F6GQ99</accession>
<feature type="transmembrane region" description="Helical" evidence="2">
    <location>
        <begin position="111"/>
        <end position="129"/>
    </location>
</feature>
<evidence type="ECO:0000256" key="1">
    <source>
        <dbReference type="SAM" id="MobiDB-lite"/>
    </source>
</evidence>
<dbReference type="InterPro" id="IPR051082">
    <property type="entry name" value="Pentapeptide-BTB/POZ_domain"/>
</dbReference>
<keyword evidence="2" id="KW-0472">Membrane</keyword>
<feature type="transmembrane region" description="Helical" evidence="2">
    <location>
        <begin position="19"/>
        <end position="36"/>
    </location>
</feature>